<reference evidence="8" key="1">
    <citation type="journal article" date="2020" name="Phytopathology">
        <title>Genome sequence of the chestnut blight fungus Cryphonectria parasitica EP155: A fundamental resource for an archetypical invasive plant pathogen.</title>
        <authorList>
            <person name="Crouch J.A."/>
            <person name="Dawe A."/>
            <person name="Aerts A."/>
            <person name="Barry K."/>
            <person name="Churchill A.C.L."/>
            <person name="Grimwood J."/>
            <person name="Hillman B."/>
            <person name="Milgroom M.G."/>
            <person name="Pangilinan J."/>
            <person name="Smith M."/>
            <person name="Salamov A."/>
            <person name="Schmutz J."/>
            <person name="Yadav J."/>
            <person name="Grigoriev I.V."/>
            <person name="Nuss D."/>
        </authorList>
    </citation>
    <scope>NUCLEOTIDE SEQUENCE</scope>
    <source>
        <strain evidence="8">EP155</strain>
    </source>
</reference>
<protein>
    <recommendedName>
        <fullName evidence="2">HECT-type E3 ubiquitin transferase</fullName>
        <ecNumber evidence="2">2.3.2.26</ecNumber>
    </recommendedName>
</protein>
<feature type="region of interest" description="Disordered" evidence="6">
    <location>
        <begin position="90"/>
        <end position="119"/>
    </location>
</feature>
<keyword evidence="4 5" id="KW-0833">Ubl conjugation pathway</keyword>
<feature type="active site" description="Glycyl thioester intermediate" evidence="5">
    <location>
        <position position="870"/>
    </location>
</feature>
<sequence length="902" mass="101855">MTCGALSRWPKGIKVFKCTLCVAINDLRSQSSSYPETRPTVRLVNPSPTEQEHSCVDPEGKRLFRPLEDYIINCFAPPLHCVNTSFMQRVPRAPSRRAPQTSKRRPSAARRDSSPQDPAIPELDAKLLLLGDFAENGLWWTGRKEEAIPVRTPSHRDEEHSIVSSRSPNIDWADVDAWYYAVINAGESWTQIYEDLTATASYVPSAAVDLSRLEGEILQAQEHLRKTLLKVTESLLKRPGRPIRTPEDLRFILIISANPLLHSSFETFAGRFMQPQNGHASGSLRGYGPVSGQHSPIIKRILGLLSNTPPECHSHLVSWFSRLPESRFVQLKDFAGGFLAYRLIRQNEKKYETKVDVTAGLIPQLAAGRTPASLHAALGQSSRSRNKKPARDPPKKIVYHDDWQTKAAARVLGLLFAANNSNHRRPGATMLSSQDEVLNSSVKDQVQARGQIVPTSDFYATLLDDSDLVADFEAWEQKKGKFSFCQFPFLLSIWAKIQILEHDAKRQMHIKARDAFFDSILSRRTIEQYLTLSVRRDCLVEDSLKSVSEVIGAGGEDIKKGLRIDFQGEEGVDAGGLKKEWFLLLVREVFNPDHGMFVYDEDSQYCYFNPNTFETSDQYFLVGVVFGLAIYNSIILDVAFPPFAFRKLLTAAPPTTSGLLTQPRPIMSYTLDDLAEYRPRLAKGLRQLLDFDGDVESTLCLDFVIEVEKYGYIERFPLCPGGEHRAVTNANRREFVDLYVKYLLDTAVTRQFEPFKRGFFTVCGGNALSLFRPEEIELLVRGSDEPLDITALRVSAEYENWGKAPNPDQTEPTLRWFWDSFQKASARDQRRLLAFITGSDRIPAMGAASLTIRISCLGDDIGRYPTARTCFNSLQLWRYQSPQRLERLLWGAVHESEGFGLK</sequence>
<keyword evidence="9" id="KW-1185">Reference proteome</keyword>
<dbReference type="GO" id="GO:0061630">
    <property type="term" value="F:ubiquitin protein ligase activity"/>
    <property type="evidence" value="ECO:0007669"/>
    <property type="project" value="UniProtKB-EC"/>
</dbReference>
<dbReference type="PANTHER" id="PTHR45700">
    <property type="entry name" value="UBIQUITIN-PROTEIN LIGASE E3C"/>
    <property type="match status" value="1"/>
</dbReference>
<dbReference type="PANTHER" id="PTHR45700:SF9">
    <property type="entry name" value="HECT-TYPE E3 UBIQUITIN TRANSFERASE"/>
    <property type="match status" value="1"/>
</dbReference>
<feature type="region of interest" description="Disordered" evidence="6">
    <location>
        <begin position="373"/>
        <end position="396"/>
    </location>
</feature>
<evidence type="ECO:0000313" key="9">
    <source>
        <dbReference type="Proteomes" id="UP000803844"/>
    </source>
</evidence>
<dbReference type="PROSITE" id="PS50237">
    <property type="entry name" value="HECT"/>
    <property type="match status" value="1"/>
</dbReference>
<dbReference type="Gene3D" id="3.30.2410.10">
    <property type="entry name" value="Hect, E3 ligase catalytic domain"/>
    <property type="match status" value="1"/>
</dbReference>
<dbReference type="SMART" id="SM00119">
    <property type="entry name" value="HECTc"/>
    <property type="match status" value="1"/>
</dbReference>
<dbReference type="InterPro" id="IPR044611">
    <property type="entry name" value="E3A/B/C-like"/>
</dbReference>
<name>A0A9P5CQR0_CRYP1</name>
<dbReference type="CDD" id="cd00078">
    <property type="entry name" value="HECTc"/>
    <property type="match status" value="1"/>
</dbReference>
<evidence type="ECO:0000313" key="8">
    <source>
        <dbReference type="EMBL" id="KAF3766340.1"/>
    </source>
</evidence>
<proteinExistence type="predicted"/>
<dbReference type="SUPFAM" id="SSF56204">
    <property type="entry name" value="Hect, E3 ligase catalytic domain"/>
    <property type="match status" value="1"/>
</dbReference>
<dbReference type="InterPro" id="IPR035983">
    <property type="entry name" value="Hect_E3_ubiquitin_ligase"/>
</dbReference>
<dbReference type="Gene3D" id="3.90.1750.10">
    <property type="entry name" value="Hect, E3 ligase catalytic domains"/>
    <property type="match status" value="1"/>
</dbReference>
<comment type="caution">
    <text evidence="8">The sequence shown here is derived from an EMBL/GenBank/DDBJ whole genome shotgun (WGS) entry which is preliminary data.</text>
</comment>
<evidence type="ECO:0000259" key="7">
    <source>
        <dbReference type="PROSITE" id="PS50237"/>
    </source>
</evidence>
<dbReference type="Pfam" id="PF00632">
    <property type="entry name" value="HECT"/>
    <property type="match status" value="1"/>
</dbReference>
<gene>
    <name evidence="8" type="ORF">M406DRAFT_339586</name>
</gene>
<dbReference type="EMBL" id="MU032347">
    <property type="protein sequence ID" value="KAF3766340.1"/>
    <property type="molecule type" value="Genomic_DNA"/>
</dbReference>
<comment type="catalytic activity">
    <reaction evidence="1">
        <text>S-ubiquitinyl-[E2 ubiquitin-conjugating enzyme]-L-cysteine + [acceptor protein]-L-lysine = [E2 ubiquitin-conjugating enzyme]-L-cysteine + N(6)-ubiquitinyl-[acceptor protein]-L-lysine.</text>
        <dbReference type="EC" id="2.3.2.26"/>
    </reaction>
</comment>
<dbReference type="GO" id="GO:0000209">
    <property type="term" value="P:protein polyubiquitination"/>
    <property type="evidence" value="ECO:0007669"/>
    <property type="project" value="InterPro"/>
</dbReference>
<evidence type="ECO:0000256" key="1">
    <source>
        <dbReference type="ARBA" id="ARBA00000885"/>
    </source>
</evidence>
<dbReference type="EC" id="2.3.2.26" evidence="2"/>
<dbReference type="Gene3D" id="3.30.2160.10">
    <property type="entry name" value="Hect, E3 ligase catalytic domain"/>
    <property type="match status" value="1"/>
</dbReference>
<evidence type="ECO:0000256" key="6">
    <source>
        <dbReference type="SAM" id="MobiDB-lite"/>
    </source>
</evidence>
<dbReference type="AlphaFoldDB" id="A0A9P5CQR0"/>
<evidence type="ECO:0000256" key="4">
    <source>
        <dbReference type="ARBA" id="ARBA00022786"/>
    </source>
</evidence>
<feature type="region of interest" description="Disordered" evidence="6">
    <location>
        <begin position="31"/>
        <end position="56"/>
    </location>
</feature>
<feature type="domain" description="HECT" evidence="7">
    <location>
        <begin position="554"/>
        <end position="902"/>
    </location>
</feature>
<evidence type="ECO:0000256" key="5">
    <source>
        <dbReference type="PROSITE-ProRule" id="PRU00104"/>
    </source>
</evidence>
<dbReference type="InterPro" id="IPR000569">
    <property type="entry name" value="HECT_dom"/>
</dbReference>
<dbReference type="RefSeq" id="XP_040777301.1">
    <property type="nucleotide sequence ID" value="XM_040921461.1"/>
</dbReference>
<dbReference type="OrthoDB" id="8068875at2759"/>
<dbReference type="FunFam" id="3.30.2160.10:FF:000004">
    <property type="entry name" value="probable E3 ubiquitin-protein ligase HERC4 isoform X1"/>
    <property type="match status" value="1"/>
</dbReference>
<dbReference type="GeneID" id="63838590"/>
<organism evidence="8 9">
    <name type="scientific">Cryphonectria parasitica (strain ATCC 38755 / EP155)</name>
    <dbReference type="NCBI Taxonomy" id="660469"/>
    <lineage>
        <taxon>Eukaryota</taxon>
        <taxon>Fungi</taxon>
        <taxon>Dikarya</taxon>
        <taxon>Ascomycota</taxon>
        <taxon>Pezizomycotina</taxon>
        <taxon>Sordariomycetes</taxon>
        <taxon>Sordariomycetidae</taxon>
        <taxon>Diaporthales</taxon>
        <taxon>Cryphonectriaceae</taxon>
        <taxon>Cryphonectria-Endothia species complex</taxon>
        <taxon>Cryphonectria</taxon>
    </lineage>
</organism>
<evidence type="ECO:0000256" key="2">
    <source>
        <dbReference type="ARBA" id="ARBA00012485"/>
    </source>
</evidence>
<accession>A0A9P5CQR0</accession>
<evidence type="ECO:0000256" key="3">
    <source>
        <dbReference type="ARBA" id="ARBA00022679"/>
    </source>
</evidence>
<keyword evidence="3" id="KW-0808">Transferase</keyword>
<dbReference type="Proteomes" id="UP000803844">
    <property type="component" value="Unassembled WGS sequence"/>
</dbReference>